<dbReference type="PANTHER" id="PTHR48438:SF1">
    <property type="entry name" value="ALPHA-(1,3)-FUCOSYLTRANSFERASE C-RELATED"/>
    <property type="match status" value="1"/>
</dbReference>
<keyword evidence="2 3" id="KW-0333">Golgi apparatus</keyword>
<keyword evidence="3" id="KW-0328">Glycosyltransferase</keyword>
<keyword evidence="3" id="KW-0472">Membrane</keyword>
<accession>A0A8J5R5K3</accession>
<dbReference type="InterPro" id="IPR031481">
    <property type="entry name" value="Glyco_tran_10_N"/>
</dbReference>
<dbReference type="Pfam" id="PF17039">
    <property type="entry name" value="Glyco_tran_10_N"/>
    <property type="match status" value="1"/>
</dbReference>
<evidence type="ECO:0000259" key="4">
    <source>
        <dbReference type="Pfam" id="PF00852"/>
    </source>
</evidence>
<feature type="transmembrane region" description="Helical" evidence="3">
    <location>
        <begin position="7"/>
        <end position="25"/>
    </location>
</feature>
<comment type="caution">
    <text evidence="6">The sequence shown here is derived from an EMBL/GenBank/DDBJ whole genome shotgun (WGS) entry which is preliminary data.</text>
</comment>
<evidence type="ECO:0000256" key="2">
    <source>
        <dbReference type="ARBA" id="ARBA00023034"/>
    </source>
</evidence>
<dbReference type="EMBL" id="JAAOIC020000002">
    <property type="protein sequence ID" value="KAG8042462.1"/>
    <property type="molecule type" value="Genomic_DNA"/>
</dbReference>
<keyword evidence="3" id="KW-0808">Transferase</keyword>
<dbReference type="PANTHER" id="PTHR48438">
    <property type="entry name" value="ALPHA-(1,3)-FUCOSYLTRANSFERASE C-RELATED"/>
    <property type="match status" value="1"/>
</dbReference>
<gene>
    <name evidence="6" type="ORF">G9C98_005096</name>
</gene>
<evidence type="ECO:0000259" key="5">
    <source>
        <dbReference type="Pfam" id="PF17039"/>
    </source>
</evidence>
<reference evidence="6" key="1">
    <citation type="submission" date="2020-03" db="EMBL/GenBank/DDBJ databases">
        <authorList>
            <person name="Chebbi M.A."/>
            <person name="Drezen J.M."/>
        </authorList>
    </citation>
    <scope>NUCLEOTIDE SEQUENCE</scope>
    <source>
        <tissue evidence="6">Whole body</tissue>
    </source>
</reference>
<dbReference type="EC" id="2.4.1.-" evidence="3"/>
<comment type="subcellular location">
    <subcellularLocation>
        <location evidence="1 3">Golgi apparatus</location>
        <location evidence="1 3">Golgi stack membrane</location>
        <topology evidence="1 3">Single-pass type II membrane protein</topology>
    </subcellularLocation>
</comment>
<dbReference type="InterPro" id="IPR055270">
    <property type="entry name" value="Glyco_tran_10_C"/>
</dbReference>
<keyword evidence="3" id="KW-1133">Transmembrane helix</keyword>
<dbReference type="InterPro" id="IPR001503">
    <property type="entry name" value="Glyco_trans_10"/>
</dbReference>
<dbReference type="GO" id="GO:0008417">
    <property type="term" value="F:fucosyltransferase activity"/>
    <property type="evidence" value="ECO:0007669"/>
    <property type="project" value="InterPro"/>
</dbReference>
<evidence type="ECO:0000256" key="3">
    <source>
        <dbReference type="RuleBase" id="RU003832"/>
    </source>
</evidence>
<protein>
    <recommendedName>
        <fullName evidence="3">Fucosyltransferase</fullName>
        <ecNumber evidence="3">2.4.1.-</ecNumber>
    </recommendedName>
</protein>
<dbReference type="OrthoDB" id="427096at2759"/>
<feature type="domain" description="Fucosyltransferase N-terminal" evidence="5">
    <location>
        <begin position="52"/>
        <end position="168"/>
    </location>
</feature>
<keyword evidence="7" id="KW-1185">Reference proteome</keyword>
<dbReference type="Proteomes" id="UP000729913">
    <property type="component" value="Unassembled WGS sequence"/>
</dbReference>
<comment type="similarity">
    <text evidence="3">Belongs to the glycosyltransferase 10 family.</text>
</comment>
<reference evidence="6" key="2">
    <citation type="submission" date="2021-04" db="EMBL/GenBank/DDBJ databases">
        <title>Genome-wide patterns of bracovirus chromosomal integration into multiple host tissues during parasitism.</title>
        <authorList>
            <person name="Chebbi M.A.C."/>
        </authorList>
    </citation>
    <scope>NUCLEOTIDE SEQUENCE</scope>
    <source>
        <tissue evidence="6">Whole body</tissue>
    </source>
</reference>
<dbReference type="AlphaFoldDB" id="A0A8J5R5K3"/>
<evidence type="ECO:0000313" key="7">
    <source>
        <dbReference type="Proteomes" id="UP000729913"/>
    </source>
</evidence>
<feature type="domain" description="Fucosyltransferase C-terminal" evidence="4">
    <location>
        <begin position="209"/>
        <end position="382"/>
    </location>
</feature>
<evidence type="ECO:0000313" key="6">
    <source>
        <dbReference type="EMBL" id="KAG8042462.1"/>
    </source>
</evidence>
<dbReference type="FunFam" id="3.40.50.11660:FF:000006">
    <property type="entry name" value="Alpha-(1,3)-fucosyltransferase C"/>
    <property type="match status" value="1"/>
</dbReference>
<sequence>MRKLWWYLDFLIFITLILIVIYAWTPVLYDNTKRTYQVVQKRWHYSPGEYKKVKTILYWNTMYAEKHKDFMFGDGDIFKNCPVPHCYVTSDRKLFNFITDYDAILFHGIEMQLNDLPIYRSTHQRYIYFSWESPVSRPLNDFQFVFNPNFYNWTMSYRLDSDIRRPYGQVREIESDKIIAPPLDPDGIVKWRSYDDKYIPTDKEMSIIKGKKKMAAWFVSHCETNSQREILVANLQQYFQIDVYGKCGDKQCNKTTNHDCHNLVERDYYFYLSFENTLCKDYITEKLFLPMQKYVIPIVYGGADYSQFIPPHSYIDVRTFNDTRHLAKFLLKLSANPAVYAKYFWWKKYYSIEDTNESTLCDLCEKLHDTSLPRKSIENFKKYYIKNQCVYTKLVNATDE</sequence>
<dbReference type="GO" id="GO:0032580">
    <property type="term" value="C:Golgi cisterna membrane"/>
    <property type="evidence" value="ECO:0007669"/>
    <property type="project" value="UniProtKB-SubCell"/>
</dbReference>
<evidence type="ECO:0000256" key="1">
    <source>
        <dbReference type="ARBA" id="ARBA00004447"/>
    </source>
</evidence>
<keyword evidence="3" id="KW-0812">Transmembrane</keyword>
<proteinExistence type="inferred from homology"/>
<name>A0A8J5R5K3_9HYME</name>
<dbReference type="Pfam" id="PF00852">
    <property type="entry name" value="Glyco_transf_10"/>
    <property type="match status" value="1"/>
</dbReference>
<organism evidence="6 7">
    <name type="scientific">Cotesia typhae</name>
    <dbReference type="NCBI Taxonomy" id="2053667"/>
    <lineage>
        <taxon>Eukaryota</taxon>
        <taxon>Metazoa</taxon>
        <taxon>Ecdysozoa</taxon>
        <taxon>Arthropoda</taxon>
        <taxon>Hexapoda</taxon>
        <taxon>Insecta</taxon>
        <taxon>Pterygota</taxon>
        <taxon>Neoptera</taxon>
        <taxon>Endopterygota</taxon>
        <taxon>Hymenoptera</taxon>
        <taxon>Apocrita</taxon>
        <taxon>Ichneumonoidea</taxon>
        <taxon>Braconidae</taxon>
        <taxon>Microgastrinae</taxon>
        <taxon>Cotesia</taxon>
    </lineage>
</organism>